<evidence type="ECO:0000256" key="1">
    <source>
        <dbReference type="SAM" id="MobiDB-lite"/>
    </source>
</evidence>
<feature type="compositionally biased region" description="Basic residues" evidence="1">
    <location>
        <begin position="22"/>
        <end position="35"/>
    </location>
</feature>
<evidence type="ECO:0000313" key="2">
    <source>
        <dbReference type="EMBL" id="KAK3361689.1"/>
    </source>
</evidence>
<proteinExistence type="predicted"/>
<organism evidence="2 3">
    <name type="scientific">Lasiosphaeria ovina</name>
    <dbReference type="NCBI Taxonomy" id="92902"/>
    <lineage>
        <taxon>Eukaryota</taxon>
        <taxon>Fungi</taxon>
        <taxon>Dikarya</taxon>
        <taxon>Ascomycota</taxon>
        <taxon>Pezizomycotina</taxon>
        <taxon>Sordariomycetes</taxon>
        <taxon>Sordariomycetidae</taxon>
        <taxon>Sordariales</taxon>
        <taxon>Lasiosphaeriaceae</taxon>
        <taxon>Lasiosphaeria</taxon>
    </lineage>
</organism>
<keyword evidence="3" id="KW-1185">Reference proteome</keyword>
<comment type="caution">
    <text evidence="2">The sequence shown here is derived from an EMBL/GenBank/DDBJ whole genome shotgun (WGS) entry which is preliminary data.</text>
</comment>
<name>A0AAE0MZT2_9PEZI</name>
<reference evidence="2" key="2">
    <citation type="submission" date="2023-06" db="EMBL/GenBank/DDBJ databases">
        <authorList>
            <consortium name="Lawrence Berkeley National Laboratory"/>
            <person name="Haridas S."/>
            <person name="Hensen N."/>
            <person name="Bonometti L."/>
            <person name="Westerberg I."/>
            <person name="Brannstrom I.O."/>
            <person name="Guillou S."/>
            <person name="Cros-Aarteil S."/>
            <person name="Calhoun S."/>
            <person name="Kuo A."/>
            <person name="Mondo S."/>
            <person name="Pangilinan J."/>
            <person name="Riley R."/>
            <person name="Labutti K."/>
            <person name="Andreopoulos B."/>
            <person name="Lipzen A."/>
            <person name="Chen C."/>
            <person name="Yanf M."/>
            <person name="Daum C."/>
            <person name="Ng V."/>
            <person name="Clum A."/>
            <person name="Steindorff A."/>
            <person name="Ohm R."/>
            <person name="Martin F."/>
            <person name="Silar P."/>
            <person name="Natvig D."/>
            <person name="Lalanne C."/>
            <person name="Gautier V."/>
            <person name="Ament-Velasquez S.L."/>
            <person name="Kruys A."/>
            <person name="Hutchinson M.I."/>
            <person name="Powell A.J."/>
            <person name="Barry K."/>
            <person name="Miller A.N."/>
            <person name="Grigoriev I.V."/>
            <person name="Debuchy R."/>
            <person name="Gladieux P."/>
            <person name="Thoren M.H."/>
            <person name="Johannesson H."/>
        </authorList>
    </citation>
    <scope>NUCLEOTIDE SEQUENCE</scope>
    <source>
        <strain evidence="2">CBS 958.72</strain>
    </source>
</reference>
<dbReference type="AlphaFoldDB" id="A0AAE0MZT2"/>
<protein>
    <submittedName>
        <fullName evidence="2">Uncharacterized protein</fullName>
    </submittedName>
</protein>
<sequence length="164" mass="17945">MGLPVPRPTFYTFREPNLLKGGAHHHNAKTTKIPKLKLSTHQNRRKQRTGFPSKIPTGLSLPVIRQCLAIFAASASALLSAFLNFESAASTCILALAKASPSLCTTIARPSATVNTPPHYRGVFFIALRCLRVASANRVLPRSCFLWTSSVVLIRVPLIKRRAS</sequence>
<dbReference type="Proteomes" id="UP001287356">
    <property type="component" value="Unassembled WGS sequence"/>
</dbReference>
<reference evidence="2" key="1">
    <citation type="journal article" date="2023" name="Mol. Phylogenet. Evol.">
        <title>Genome-scale phylogeny and comparative genomics of the fungal order Sordariales.</title>
        <authorList>
            <person name="Hensen N."/>
            <person name="Bonometti L."/>
            <person name="Westerberg I."/>
            <person name="Brannstrom I.O."/>
            <person name="Guillou S."/>
            <person name="Cros-Aarteil S."/>
            <person name="Calhoun S."/>
            <person name="Haridas S."/>
            <person name="Kuo A."/>
            <person name="Mondo S."/>
            <person name="Pangilinan J."/>
            <person name="Riley R."/>
            <person name="LaButti K."/>
            <person name="Andreopoulos B."/>
            <person name="Lipzen A."/>
            <person name="Chen C."/>
            <person name="Yan M."/>
            <person name="Daum C."/>
            <person name="Ng V."/>
            <person name="Clum A."/>
            <person name="Steindorff A."/>
            <person name="Ohm R.A."/>
            <person name="Martin F."/>
            <person name="Silar P."/>
            <person name="Natvig D.O."/>
            <person name="Lalanne C."/>
            <person name="Gautier V."/>
            <person name="Ament-Velasquez S.L."/>
            <person name="Kruys A."/>
            <person name="Hutchinson M.I."/>
            <person name="Powell A.J."/>
            <person name="Barry K."/>
            <person name="Miller A.N."/>
            <person name="Grigoriev I.V."/>
            <person name="Debuchy R."/>
            <person name="Gladieux P."/>
            <person name="Hiltunen Thoren M."/>
            <person name="Johannesson H."/>
        </authorList>
    </citation>
    <scope>NUCLEOTIDE SEQUENCE</scope>
    <source>
        <strain evidence="2">CBS 958.72</strain>
    </source>
</reference>
<dbReference type="EMBL" id="JAULSN010000011">
    <property type="protein sequence ID" value="KAK3361689.1"/>
    <property type="molecule type" value="Genomic_DNA"/>
</dbReference>
<feature type="region of interest" description="Disordered" evidence="1">
    <location>
        <begin position="20"/>
        <end position="53"/>
    </location>
</feature>
<accession>A0AAE0MZT2</accession>
<evidence type="ECO:0000313" key="3">
    <source>
        <dbReference type="Proteomes" id="UP001287356"/>
    </source>
</evidence>
<gene>
    <name evidence="2" type="ORF">B0T24DRAFT_642175</name>
</gene>